<dbReference type="AlphaFoldDB" id="W0DX75"/>
<dbReference type="InterPro" id="IPR016476">
    <property type="entry name" value="SH3_dom_pro"/>
</dbReference>
<dbReference type="OrthoDB" id="9790951at2"/>
<accession>W0DX75</accession>
<sequence length="236" mass="27342">MTKLLRFKRQTLGILLVAGSLNLGMMTSSTAFAQEFTHYVSDNVEQPIRRGAGVEFRIERMLPPGTPLKVLETRDGWSRVEANYNNRVSQGWIHQVSIQNQPPARTLLNEQRARFNELETRFNEQTNDYEQLKINHDEVVSELTELKQAHFEARRELEQIRQISGQAVDLDQQNREMRQIINELEAQQVIMRQQIAQAGDAVKRQWFLTGAGVLLLGLLLGRFFRIPKRRSSWDSV</sequence>
<keyword evidence="2" id="KW-0175">Coiled coil</keyword>
<keyword evidence="3" id="KW-0812">Transmembrane</keyword>
<dbReference type="EMBL" id="CP007030">
    <property type="protein sequence ID" value="AHF01868.1"/>
    <property type="molecule type" value="Genomic_DNA"/>
</dbReference>
<evidence type="ECO:0008006" key="7">
    <source>
        <dbReference type="Google" id="ProtNLM"/>
    </source>
</evidence>
<keyword evidence="3" id="KW-0472">Membrane</keyword>
<evidence type="ECO:0000313" key="5">
    <source>
        <dbReference type="EMBL" id="AHF01868.1"/>
    </source>
</evidence>
<evidence type="ECO:0000256" key="1">
    <source>
        <dbReference type="ARBA" id="ARBA00022729"/>
    </source>
</evidence>
<dbReference type="NCBIfam" id="TIGR04211">
    <property type="entry name" value="SH3_and_anchor"/>
    <property type="match status" value="1"/>
</dbReference>
<dbReference type="GO" id="GO:0016020">
    <property type="term" value="C:membrane"/>
    <property type="evidence" value="ECO:0007669"/>
    <property type="project" value="UniProtKB-SubCell"/>
</dbReference>
<dbReference type="HOGENOM" id="CLU_094106_1_0_6"/>
<keyword evidence="6" id="KW-1185">Reference proteome</keyword>
<proteinExistence type="predicted"/>
<feature type="coiled-coil region" evidence="2">
    <location>
        <begin position="108"/>
        <end position="194"/>
    </location>
</feature>
<dbReference type="eggNOG" id="COG3103">
    <property type="taxonomic scope" value="Bacteria"/>
</dbReference>
<protein>
    <recommendedName>
        <fullName evidence="7">SH3b domain-containing protein</fullName>
    </recommendedName>
</protein>
<dbReference type="RefSeq" id="WP_006460895.1">
    <property type="nucleotide sequence ID" value="NZ_CP007030.1"/>
</dbReference>
<evidence type="ECO:0000256" key="2">
    <source>
        <dbReference type="SAM" id="Coils"/>
    </source>
</evidence>
<dbReference type="KEGG" id="tao:THIAE_08970"/>
<feature type="chain" id="PRO_5004787127" description="SH3b domain-containing protein" evidence="4">
    <location>
        <begin position="34"/>
        <end position="236"/>
    </location>
</feature>
<keyword evidence="1 4" id="KW-0732">Signal</keyword>
<gene>
    <name evidence="5" type="ORF">THIAE_08970</name>
</gene>
<organism evidence="5 6">
    <name type="scientific">Thiomicrospira aerophila AL3</name>
    <dbReference type="NCBI Taxonomy" id="717772"/>
    <lineage>
        <taxon>Bacteria</taxon>
        <taxon>Pseudomonadati</taxon>
        <taxon>Pseudomonadota</taxon>
        <taxon>Gammaproteobacteria</taxon>
        <taxon>Thiotrichales</taxon>
        <taxon>Piscirickettsiaceae</taxon>
        <taxon>Thiomicrospira</taxon>
    </lineage>
</organism>
<dbReference type="Gene3D" id="2.30.30.40">
    <property type="entry name" value="SH3 Domains"/>
    <property type="match status" value="1"/>
</dbReference>
<reference evidence="5 6" key="1">
    <citation type="submission" date="2013-12" db="EMBL/GenBank/DDBJ databases">
        <authorList>
            <consortium name="DOE Joint Genome Institute"/>
            <person name="Kappler U."/>
            <person name="Huntemann M."/>
            <person name="Han J."/>
            <person name="Chen A."/>
            <person name="Kyrpides N."/>
            <person name="Mavromatis K."/>
            <person name="Markowitz V."/>
            <person name="Palaniappan K."/>
            <person name="Ivanova N."/>
            <person name="Schaumberg A."/>
            <person name="Pati A."/>
            <person name="Liolios K."/>
            <person name="Nordberg H.P."/>
            <person name="Cantor M.N."/>
            <person name="Hua S.X."/>
            <person name="Woyke T."/>
        </authorList>
    </citation>
    <scope>NUCLEOTIDE SEQUENCE [LARGE SCALE GENOMIC DNA]</scope>
    <source>
        <strain evidence="6">AL2</strain>
    </source>
</reference>
<name>W0DX75_9GAMM</name>
<evidence type="ECO:0000256" key="4">
    <source>
        <dbReference type="SAM" id="SignalP"/>
    </source>
</evidence>
<keyword evidence="3" id="KW-1133">Transmembrane helix</keyword>
<evidence type="ECO:0000313" key="6">
    <source>
        <dbReference type="Proteomes" id="UP000005380"/>
    </source>
</evidence>
<dbReference type="InParanoid" id="W0DX75"/>
<feature type="signal peptide" evidence="4">
    <location>
        <begin position="1"/>
        <end position="33"/>
    </location>
</feature>
<evidence type="ECO:0000256" key="3">
    <source>
        <dbReference type="SAM" id="Phobius"/>
    </source>
</evidence>
<feature type="transmembrane region" description="Helical" evidence="3">
    <location>
        <begin position="206"/>
        <end position="224"/>
    </location>
</feature>
<dbReference type="Proteomes" id="UP000005380">
    <property type="component" value="Chromosome"/>
</dbReference>
<dbReference type="STRING" id="717772.THIAE_08970"/>